<evidence type="ECO:0000313" key="1">
    <source>
        <dbReference type="EMBL" id="ADY61301.1"/>
    </source>
</evidence>
<evidence type="ECO:0000313" key="2">
    <source>
        <dbReference type="Proteomes" id="UP000006860"/>
    </source>
</evidence>
<dbReference type="STRING" id="756272.Plabr_3708"/>
<dbReference type="AlphaFoldDB" id="F0SR54"/>
<dbReference type="RefSeq" id="WP_013630020.1">
    <property type="nucleotide sequence ID" value="NC_015174.1"/>
</dbReference>
<sequence length="192" mass="21200">MSNSNDLMGGLMGLGMAALLGYGAYKGAEYVADSRRQAQEQERQRRIDTAHRLAWAQQAEQDRQREEVQQHIAKMDSAVDQLIDNPQAAFEVIRDCVPEMDETNWKIFAGLLAQKSEDNSAADGILAAAYYTRQAVAEVSQLIAHTVEEAVSLLQDIWGQKDEGQQVGFVLALHSKAKTNIRAKALLARISA</sequence>
<name>F0SR54_RUBBR</name>
<keyword evidence="2" id="KW-1185">Reference proteome</keyword>
<proteinExistence type="predicted"/>
<gene>
    <name evidence="1" type="ordered locus">Plabr_3708</name>
</gene>
<organism evidence="1 2">
    <name type="scientific">Rubinisphaera brasiliensis (strain ATCC 49424 / DSM 5305 / JCM 21570 / IAM 15109 / NBRC 103401 / IFAM 1448)</name>
    <name type="common">Planctomyces brasiliensis</name>
    <dbReference type="NCBI Taxonomy" id="756272"/>
    <lineage>
        <taxon>Bacteria</taxon>
        <taxon>Pseudomonadati</taxon>
        <taxon>Planctomycetota</taxon>
        <taxon>Planctomycetia</taxon>
        <taxon>Planctomycetales</taxon>
        <taxon>Planctomycetaceae</taxon>
        <taxon>Rubinisphaera</taxon>
    </lineage>
</organism>
<reference evidence="2" key="1">
    <citation type="submission" date="2011-02" db="EMBL/GenBank/DDBJ databases">
        <title>The complete genome of Planctomyces brasiliensis DSM 5305.</title>
        <authorList>
            <person name="Lucas S."/>
            <person name="Copeland A."/>
            <person name="Lapidus A."/>
            <person name="Bruce D."/>
            <person name="Goodwin L."/>
            <person name="Pitluck S."/>
            <person name="Kyrpides N."/>
            <person name="Mavromatis K."/>
            <person name="Pagani I."/>
            <person name="Ivanova N."/>
            <person name="Ovchinnikova G."/>
            <person name="Lu M."/>
            <person name="Detter J.C."/>
            <person name="Han C."/>
            <person name="Land M."/>
            <person name="Hauser L."/>
            <person name="Markowitz V."/>
            <person name="Cheng J.-F."/>
            <person name="Hugenholtz P."/>
            <person name="Woyke T."/>
            <person name="Wu D."/>
            <person name="Tindall B."/>
            <person name="Pomrenke H.G."/>
            <person name="Brambilla E."/>
            <person name="Klenk H.-P."/>
            <person name="Eisen J.A."/>
        </authorList>
    </citation>
    <scope>NUCLEOTIDE SEQUENCE [LARGE SCALE GENOMIC DNA]</scope>
    <source>
        <strain evidence="2">ATCC 49424 / DSM 5305 / JCM 21570 / NBRC 103401 / IFAM 1448</strain>
    </source>
</reference>
<dbReference type="KEGG" id="pbs:Plabr_3708"/>
<accession>F0SR54</accession>
<dbReference type="HOGENOM" id="CLU_1414249_0_0_0"/>
<dbReference type="Proteomes" id="UP000006860">
    <property type="component" value="Chromosome"/>
</dbReference>
<dbReference type="EMBL" id="CP002546">
    <property type="protein sequence ID" value="ADY61301.1"/>
    <property type="molecule type" value="Genomic_DNA"/>
</dbReference>
<protein>
    <submittedName>
        <fullName evidence="1">Uncharacterized protein</fullName>
    </submittedName>
</protein>